<keyword evidence="2" id="KW-1185">Reference proteome</keyword>
<accession>A0A554X2A5</accession>
<dbReference type="InterPro" id="IPR035069">
    <property type="entry name" value="TTHA1013/TTHA0281-like"/>
</dbReference>
<dbReference type="STRING" id="307486.GCA_000807215_00267"/>
<evidence type="ECO:0000313" key="2">
    <source>
        <dbReference type="Proteomes" id="UP000317763"/>
    </source>
</evidence>
<dbReference type="OrthoDB" id="5297106at2"/>
<organism evidence="1 2">
    <name type="scientific">Tepidimonas taiwanensis</name>
    <dbReference type="NCBI Taxonomy" id="307486"/>
    <lineage>
        <taxon>Bacteria</taxon>
        <taxon>Pseudomonadati</taxon>
        <taxon>Pseudomonadota</taxon>
        <taxon>Betaproteobacteria</taxon>
        <taxon>Burkholderiales</taxon>
        <taxon>Tepidimonas</taxon>
    </lineage>
</organism>
<dbReference type="SUPFAM" id="SSF143100">
    <property type="entry name" value="TTHA1013/TTHA0281-like"/>
    <property type="match status" value="1"/>
</dbReference>
<dbReference type="Proteomes" id="UP000317763">
    <property type="component" value="Unassembled WGS sequence"/>
</dbReference>
<dbReference type="GO" id="GO:0006355">
    <property type="term" value="P:regulation of DNA-templated transcription"/>
    <property type="evidence" value="ECO:0007669"/>
    <property type="project" value="InterPro"/>
</dbReference>
<dbReference type="Pfam" id="PF05534">
    <property type="entry name" value="HicB"/>
    <property type="match status" value="1"/>
</dbReference>
<dbReference type="InterPro" id="IPR010985">
    <property type="entry name" value="Ribbon_hlx_hlx"/>
</dbReference>
<dbReference type="InterPro" id="IPR008651">
    <property type="entry name" value="Uncharacterised_HicB"/>
</dbReference>
<reference evidence="1 2" key="1">
    <citation type="submission" date="2019-07" db="EMBL/GenBank/DDBJ databases">
        <title>Tepidimonas taiwanensis I1-1 draft genome.</title>
        <authorList>
            <person name="Da Costa M.S."/>
            <person name="Froufe H.J.C."/>
            <person name="Egas C."/>
            <person name="Albuquerque L."/>
        </authorList>
    </citation>
    <scope>NUCLEOTIDE SEQUENCE [LARGE SCALE GENOMIC DNA]</scope>
    <source>
        <strain evidence="1 2">I1-1</strain>
    </source>
</reference>
<evidence type="ECO:0000313" key="1">
    <source>
        <dbReference type="EMBL" id="TSE29977.1"/>
    </source>
</evidence>
<dbReference type="EMBL" id="VJOM01000027">
    <property type="protein sequence ID" value="TSE29977.1"/>
    <property type="molecule type" value="Genomic_DNA"/>
</dbReference>
<dbReference type="SUPFAM" id="SSF47598">
    <property type="entry name" value="Ribbon-helix-helix"/>
    <property type="match status" value="1"/>
</dbReference>
<name>A0A554X2A5_9BURK</name>
<dbReference type="AlphaFoldDB" id="A0A554X2A5"/>
<proteinExistence type="predicted"/>
<dbReference type="RefSeq" id="WP_043698593.1">
    <property type="nucleotide sequence ID" value="NZ_CP083911.1"/>
</dbReference>
<gene>
    <name evidence="1" type="ORF">Ttaiw_02067</name>
</gene>
<sequence>MNTMTYKGYTARIEFDDRDNILVGRLLGIQDIVSFHADNVADLRTAFEEAVDDYLETCAKLGKKPEKPASGRLMLRVPPEVHSAALVAAQAAGTSLNQWAAKVLAQAAHAG</sequence>
<comment type="caution">
    <text evidence="1">The sequence shown here is derived from an EMBL/GenBank/DDBJ whole genome shotgun (WGS) entry which is preliminary data.</text>
</comment>
<protein>
    <submittedName>
        <fullName evidence="1">HicB family protein</fullName>
    </submittedName>
</protein>